<feature type="compositionally biased region" description="Polar residues" evidence="1">
    <location>
        <begin position="832"/>
        <end position="842"/>
    </location>
</feature>
<feature type="region of interest" description="Disordered" evidence="1">
    <location>
        <begin position="200"/>
        <end position="311"/>
    </location>
</feature>
<evidence type="ECO:0000313" key="2">
    <source>
        <dbReference type="EMBL" id="KAE8250173.1"/>
    </source>
</evidence>
<dbReference type="Proteomes" id="UP000077671">
    <property type="component" value="Unassembled WGS sequence"/>
</dbReference>
<feature type="compositionally biased region" description="Polar residues" evidence="1">
    <location>
        <begin position="1"/>
        <end position="13"/>
    </location>
</feature>
<feature type="compositionally biased region" description="Low complexity" evidence="1">
    <location>
        <begin position="252"/>
        <end position="269"/>
    </location>
</feature>
<accession>A0A8T8SYE3</accession>
<feature type="compositionally biased region" description="Polar residues" evidence="1">
    <location>
        <begin position="920"/>
        <end position="933"/>
    </location>
</feature>
<feature type="compositionally biased region" description="Low complexity" evidence="1">
    <location>
        <begin position="167"/>
        <end position="179"/>
    </location>
</feature>
<protein>
    <submittedName>
        <fullName evidence="2">Uncharacterized protein</fullName>
    </submittedName>
</protein>
<feature type="compositionally biased region" description="Basic residues" evidence="1">
    <location>
        <begin position="905"/>
        <end position="919"/>
    </location>
</feature>
<feature type="compositionally biased region" description="Low complexity" evidence="1">
    <location>
        <begin position="96"/>
        <end position="105"/>
    </location>
</feature>
<dbReference type="AlphaFoldDB" id="A0A8T8SYE3"/>
<feature type="region of interest" description="Disordered" evidence="1">
    <location>
        <begin position="723"/>
        <end position="971"/>
    </location>
</feature>
<feature type="compositionally biased region" description="Low complexity" evidence="1">
    <location>
        <begin position="789"/>
        <end position="805"/>
    </location>
</feature>
<feature type="region of interest" description="Disordered" evidence="1">
    <location>
        <begin position="1"/>
        <end position="105"/>
    </location>
</feature>
<dbReference type="EMBL" id="LWDD02001264">
    <property type="protein sequence ID" value="KAE8250173.1"/>
    <property type="molecule type" value="Genomic_DNA"/>
</dbReference>
<proteinExistence type="predicted"/>
<feature type="compositionally biased region" description="Acidic residues" evidence="1">
    <location>
        <begin position="887"/>
        <end position="902"/>
    </location>
</feature>
<organism evidence="2 3">
    <name type="scientific">Tilletia caries</name>
    <name type="common">wheat bunt fungus</name>
    <dbReference type="NCBI Taxonomy" id="13290"/>
    <lineage>
        <taxon>Eukaryota</taxon>
        <taxon>Fungi</taxon>
        <taxon>Dikarya</taxon>
        <taxon>Basidiomycota</taxon>
        <taxon>Ustilaginomycotina</taxon>
        <taxon>Exobasidiomycetes</taxon>
        <taxon>Tilletiales</taxon>
        <taxon>Tilletiaceae</taxon>
        <taxon>Tilletia</taxon>
    </lineage>
</organism>
<feature type="region of interest" description="Disordered" evidence="1">
    <location>
        <begin position="124"/>
        <end position="179"/>
    </location>
</feature>
<reference evidence="2" key="2">
    <citation type="journal article" date="2019" name="IMA Fungus">
        <title>Genome sequencing and comparison of five Tilletia species to identify candidate genes for the detection of regulated species infecting wheat.</title>
        <authorList>
            <person name="Nguyen H.D.T."/>
            <person name="Sultana T."/>
            <person name="Kesanakurti P."/>
            <person name="Hambleton S."/>
        </authorList>
    </citation>
    <scope>NUCLEOTIDE SEQUENCE</scope>
    <source>
        <strain evidence="2">DAOMC 238032</strain>
    </source>
</reference>
<feature type="compositionally biased region" description="Low complexity" evidence="1">
    <location>
        <begin position="129"/>
        <end position="148"/>
    </location>
</feature>
<evidence type="ECO:0000313" key="3">
    <source>
        <dbReference type="Proteomes" id="UP000077671"/>
    </source>
</evidence>
<evidence type="ECO:0000256" key="1">
    <source>
        <dbReference type="SAM" id="MobiDB-lite"/>
    </source>
</evidence>
<feature type="compositionally biased region" description="Polar residues" evidence="1">
    <location>
        <begin position="149"/>
        <end position="158"/>
    </location>
</feature>
<gene>
    <name evidence="2" type="ORF">A4X03_0g6504</name>
</gene>
<reference evidence="2" key="1">
    <citation type="submission" date="2016-04" db="EMBL/GenBank/DDBJ databases">
        <authorList>
            <person name="Nguyen H.D."/>
            <person name="Kesanakurti P."/>
            <person name="Cullis J."/>
            <person name="Levesque C.A."/>
            <person name="Hambleton S."/>
        </authorList>
    </citation>
    <scope>NUCLEOTIDE SEQUENCE</scope>
    <source>
        <strain evidence="2">DAOMC 238032</strain>
    </source>
</reference>
<feature type="compositionally biased region" description="Polar residues" evidence="1">
    <location>
        <begin position="62"/>
        <end position="81"/>
    </location>
</feature>
<comment type="caution">
    <text evidence="2">The sequence shown here is derived from an EMBL/GenBank/DDBJ whole genome shotgun (WGS) entry which is preliminary data.</text>
</comment>
<feature type="compositionally biased region" description="Polar residues" evidence="1">
    <location>
        <begin position="751"/>
        <end position="760"/>
    </location>
</feature>
<feature type="compositionally biased region" description="Basic and acidic residues" evidence="1">
    <location>
        <begin position="200"/>
        <end position="210"/>
    </location>
</feature>
<name>A0A8T8SYE3_9BASI</name>
<sequence length="1020" mass="112640">MNTGPSGGFSHSQLGLLEHMLQRQRPGLDLPYQDSYGSEHNRNPGHHSHAGFSNPPPLPQYHNRQNPPGLQTPDTEVQQPRQLEWVPSQPTHSQNLQPQHQPQPLHEIPDLRQHHRQLFLPNPAGRLAPQQQHNQQPQQHQQHQRPPNDNYSDQQEQSRLVDALRVQQQQPLPQQQPEELMSREYLARLLHEQRSELEALRRQRDADDARTAPQTGPTPDKHPSATAPPRRTKPRQPPAAAGGAAIGLPSTSAGSAFGQPQSSSASSGPTVGNGSIPGAAPARRPTVGNGSITGAAPARGPSSSGPETETATAAIAAVTPTVDADSDPPPPQSLSAVMRDINAAHAPHTETDPTLRALWIQDLIVHQIGLMAKDFGMPEAQCRRMVVPGSGCIDIRKPNDANLWSEWRAAHKQHPARKPDQTETEYQRECYAPWNAMDPKKGKDEEDQKARFAAKQIVLGKMRTWREEQSRRIDQAQGSAVMAQLGQKINNLVNVAHELHGVGIVVFAAHPHYRVDPYFAGVTHCRQLFDQAVSSIRDGRYNMDAIAHTFWHHLVLSPPPAATRPGDRTVTMISPWRFLSTINLDVLNDKTWAIVHGCLYAHLFRLADDAIYDLGRKTQLTKTQHDAVETWVVRSCKQTKLPLRNLFTLLQNIGLELRGWPADAKNMLASEVKADVHNGGSLTIKSGTLKYFNGWIPRQPARDLLRALRDDNKLLRVMPISAPHHLDDGYETSTPATTIAPKKKKKESKQRAVSDSQRQLAVSIPIQPPAARRPRLLGPSASGEGDVDGGAPDPSDSDSSSFSSGKDSDSGEEEEEPSRSARKRKYDHRRNSTQLTGKSGNRTSRRRPSSVHDTQTSSEESSRPSSRRQPKDAQQPPKRAQHRRTENEEDAELEAVFNDEEPLTFRRKKKSSSTSKKRFNGTTSRSNNDSDAGSSGADAPLSEGERQRRAVQADLIRSRRRKTAVSVVQDPLAQNDEADSVGLMGRNADAEVQGLFPGLNERDTALSTLLDATMDLSGIS</sequence>